<sequence length="282" mass="31700">MAETTKKLVSTSWLLDHLYDPDVTVLEVSSDPEAKAYQNGHIPGAIFCFWKDLLWHETDREFATSFELSNRLGELGISTDSTIVLCGDPVQYGTYALWVMTMAGVRDVRILDGSRLRWIKGNNPLTSEVPTLKSIKNKTPKSNSESRIGRVEVLNKLNSSNNIFLDVRSPEEYRGERVSPPGGFDHGAERKGRIPGAVHLFFRDLLNEDDTFISEKDLERKFAEVGITVDGGKEIVSYCRLSHRATLSWFAIKEILGIDKVQIYDGSWTEWGSIVGFPVEQG</sequence>
<dbReference type="CDD" id="cd01448">
    <property type="entry name" value="TST_Repeat_1"/>
    <property type="match status" value="1"/>
</dbReference>
<dbReference type="InterPro" id="IPR001307">
    <property type="entry name" value="Thiosulphate_STrfase_CS"/>
</dbReference>
<dbReference type="SMART" id="SM00450">
    <property type="entry name" value="RHOD"/>
    <property type="match status" value="2"/>
</dbReference>
<dbReference type="Pfam" id="PF00581">
    <property type="entry name" value="Rhodanese"/>
    <property type="match status" value="2"/>
</dbReference>
<dbReference type="AlphaFoldDB" id="A0A381TDG3"/>
<dbReference type="PROSITE" id="PS00683">
    <property type="entry name" value="RHODANESE_2"/>
    <property type="match status" value="1"/>
</dbReference>
<keyword evidence="1" id="KW-0677">Repeat</keyword>
<feature type="domain" description="Rhodanese" evidence="2">
    <location>
        <begin position="19"/>
        <end position="127"/>
    </location>
</feature>
<dbReference type="PANTHER" id="PTHR43855">
    <property type="entry name" value="THIOSULFATE SULFURTRANSFERASE"/>
    <property type="match status" value="1"/>
</dbReference>
<gene>
    <name evidence="3" type="ORF">METZ01_LOCUS66638</name>
</gene>
<accession>A0A381TDG3</accession>
<dbReference type="PROSITE" id="PS50206">
    <property type="entry name" value="RHODANESE_3"/>
    <property type="match status" value="2"/>
</dbReference>
<dbReference type="GO" id="GO:0004792">
    <property type="term" value="F:thiosulfate-cyanide sulfurtransferase activity"/>
    <property type="evidence" value="ECO:0007669"/>
    <property type="project" value="InterPro"/>
</dbReference>
<organism evidence="3">
    <name type="scientific">marine metagenome</name>
    <dbReference type="NCBI Taxonomy" id="408172"/>
    <lineage>
        <taxon>unclassified sequences</taxon>
        <taxon>metagenomes</taxon>
        <taxon>ecological metagenomes</taxon>
    </lineage>
</organism>
<evidence type="ECO:0000256" key="1">
    <source>
        <dbReference type="ARBA" id="ARBA00022737"/>
    </source>
</evidence>
<dbReference type="InterPro" id="IPR036873">
    <property type="entry name" value="Rhodanese-like_dom_sf"/>
</dbReference>
<dbReference type="InterPro" id="IPR051126">
    <property type="entry name" value="Thiosulfate_sulfurtransferase"/>
</dbReference>
<protein>
    <recommendedName>
        <fullName evidence="2">Rhodanese domain-containing protein</fullName>
    </recommendedName>
</protein>
<evidence type="ECO:0000313" key="3">
    <source>
        <dbReference type="EMBL" id="SVA13784.1"/>
    </source>
</evidence>
<proteinExistence type="predicted"/>
<dbReference type="PANTHER" id="PTHR43855:SF1">
    <property type="entry name" value="THIOSULFATE SULFURTRANSFERASE"/>
    <property type="match status" value="1"/>
</dbReference>
<name>A0A381TDG3_9ZZZZ</name>
<dbReference type="InterPro" id="IPR001763">
    <property type="entry name" value="Rhodanese-like_dom"/>
</dbReference>
<dbReference type="Gene3D" id="3.40.250.10">
    <property type="entry name" value="Rhodanese-like domain"/>
    <property type="match status" value="2"/>
</dbReference>
<dbReference type="SUPFAM" id="SSF52821">
    <property type="entry name" value="Rhodanese/Cell cycle control phosphatase"/>
    <property type="match status" value="2"/>
</dbReference>
<feature type="domain" description="Rhodanese" evidence="2">
    <location>
        <begin position="158"/>
        <end position="280"/>
    </location>
</feature>
<reference evidence="3" key="1">
    <citation type="submission" date="2018-05" db="EMBL/GenBank/DDBJ databases">
        <authorList>
            <person name="Lanie J.A."/>
            <person name="Ng W.-L."/>
            <person name="Kazmierczak K.M."/>
            <person name="Andrzejewski T.M."/>
            <person name="Davidsen T.M."/>
            <person name="Wayne K.J."/>
            <person name="Tettelin H."/>
            <person name="Glass J.I."/>
            <person name="Rusch D."/>
            <person name="Podicherti R."/>
            <person name="Tsui H.-C.T."/>
            <person name="Winkler M.E."/>
        </authorList>
    </citation>
    <scope>NUCLEOTIDE SEQUENCE</scope>
</reference>
<dbReference type="EMBL" id="UINC01004363">
    <property type="protein sequence ID" value="SVA13784.1"/>
    <property type="molecule type" value="Genomic_DNA"/>
</dbReference>
<evidence type="ECO:0000259" key="2">
    <source>
        <dbReference type="PROSITE" id="PS50206"/>
    </source>
</evidence>
<dbReference type="CDD" id="cd01449">
    <property type="entry name" value="TST_Repeat_2"/>
    <property type="match status" value="1"/>
</dbReference>